<name>A0ABD1UXQ1_9LAMI</name>
<reference evidence="2" key="1">
    <citation type="submission" date="2024-07" db="EMBL/GenBank/DDBJ databases">
        <title>Two chromosome-level genome assemblies of Korean endemic species Abeliophyllum distichum and Forsythia ovata (Oleaceae).</title>
        <authorList>
            <person name="Jang H."/>
        </authorList>
    </citation>
    <scope>NUCLEOTIDE SEQUENCE [LARGE SCALE GENOMIC DNA]</scope>
</reference>
<evidence type="ECO:0000313" key="2">
    <source>
        <dbReference type="Proteomes" id="UP001604277"/>
    </source>
</evidence>
<protein>
    <submittedName>
        <fullName evidence="1">Uncharacterized protein</fullName>
    </submittedName>
</protein>
<organism evidence="1 2">
    <name type="scientific">Forsythia ovata</name>
    <dbReference type="NCBI Taxonomy" id="205694"/>
    <lineage>
        <taxon>Eukaryota</taxon>
        <taxon>Viridiplantae</taxon>
        <taxon>Streptophyta</taxon>
        <taxon>Embryophyta</taxon>
        <taxon>Tracheophyta</taxon>
        <taxon>Spermatophyta</taxon>
        <taxon>Magnoliopsida</taxon>
        <taxon>eudicotyledons</taxon>
        <taxon>Gunneridae</taxon>
        <taxon>Pentapetalae</taxon>
        <taxon>asterids</taxon>
        <taxon>lamiids</taxon>
        <taxon>Lamiales</taxon>
        <taxon>Oleaceae</taxon>
        <taxon>Forsythieae</taxon>
        <taxon>Forsythia</taxon>
    </lineage>
</organism>
<sequence>MAKLIEEEAGDLQRQIEESARQRKGKGIACSSGVIDYGDDGESISPRNHTVILGLDPNEMDLVEGWIEHVREFSGGHEDPKSDFGSWACNQYHSHLSPTDFTKLRDLYRVLYGVRLIIPSKNR</sequence>
<evidence type="ECO:0000313" key="1">
    <source>
        <dbReference type="EMBL" id="KAL2529478.1"/>
    </source>
</evidence>
<accession>A0ABD1UXQ1</accession>
<dbReference type="AlphaFoldDB" id="A0ABD1UXQ1"/>
<dbReference type="Proteomes" id="UP001604277">
    <property type="component" value="Unassembled WGS sequence"/>
</dbReference>
<dbReference type="EMBL" id="JBFOLJ010000006">
    <property type="protein sequence ID" value="KAL2529478.1"/>
    <property type="molecule type" value="Genomic_DNA"/>
</dbReference>
<comment type="caution">
    <text evidence="1">The sequence shown here is derived from an EMBL/GenBank/DDBJ whole genome shotgun (WGS) entry which is preliminary data.</text>
</comment>
<proteinExistence type="predicted"/>
<keyword evidence="2" id="KW-1185">Reference proteome</keyword>
<gene>
    <name evidence="1" type="ORF">Fot_22079</name>
</gene>